<dbReference type="Gene3D" id="2.60.120.620">
    <property type="entry name" value="q2cbj1_9rhob like domain"/>
    <property type="match status" value="1"/>
</dbReference>
<evidence type="ECO:0000259" key="15">
    <source>
        <dbReference type="PROSITE" id="PS51471"/>
    </source>
</evidence>
<evidence type="ECO:0000256" key="1">
    <source>
        <dbReference type="ARBA" id="ARBA00001961"/>
    </source>
</evidence>
<dbReference type="Pfam" id="PF23558">
    <property type="entry name" value="TPR_P4H"/>
    <property type="match status" value="1"/>
</dbReference>
<comment type="similarity">
    <text evidence="4">Belongs to the P4HA family.</text>
</comment>
<name>A0A7M5WJ23_9CNID</name>
<dbReference type="InterPro" id="IPR005123">
    <property type="entry name" value="Oxoglu/Fe-dep_dioxygenase_dom"/>
</dbReference>
<dbReference type="EC" id="1.14.11.2" evidence="5"/>
<evidence type="ECO:0000256" key="12">
    <source>
        <dbReference type="ARBA" id="ARBA00023180"/>
    </source>
</evidence>
<comment type="cofactor">
    <cofactor evidence="1">
        <name>L-ascorbate</name>
        <dbReference type="ChEBI" id="CHEBI:38290"/>
    </cofactor>
</comment>
<dbReference type="InterPro" id="IPR006620">
    <property type="entry name" value="Pro_4_hyd_alph"/>
</dbReference>
<evidence type="ECO:0000256" key="8">
    <source>
        <dbReference type="ARBA" id="ARBA00022896"/>
    </source>
</evidence>
<evidence type="ECO:0000256" key="13">
    <source>
        <dbReference type="SAM" id="Coils"/>
    </source>
</evidence>
<dbReference type="PANTHER" id="PTHR10869">
    <property type="entry name" value="PROLYL 4-HYDROXYLASE ALPHA SUBUNIT"/>
    <property type="match status" value="1"/>
</dbReference>
<evidence type="ECO:0000256" key="6">
    <source>
        <dbReference type="ARBA" id="ARBA00022723"/>
    </source>
</evidence>
<keyword evidence="10" id="KW-0560">Oxidoreductase</keyword>
<evidence type="ECO:0000313" key="16">
    <source>
        <dbReference type="EnsemblMetazoa" id="CLYHEMP003254.1"/>
    </source>
</evidence>
<dbReference type="GO" id="GO:0004656">
    <property type="term" value="F:procollagen-proline 4-dioxygenase activity"/>
    <property type="evidence" value="ECO:0007669"/>
    <property type="project" value="UniProtKB-EC"/>
</dbReference>
<evidence type="ECO:0000256" key="3">
    <source>
        <dbReference type="ARBA" id="ARBA00004319"/>
    </source>
</evidence>
<evidence type="ECO:0000256" key="4">
    <source>
        <dbReference type="ARBA" id="ARBA00006511"/>
    </source>
</evidence>
<keyword evidence="17" id="KW-1185">Reference proteome</keyword>
<dbReference type="EnsemblMetazoa" id="CLYHEMT003254.1">
    <property type="protein sequence ID" value="CLYHEMP003254.1"/>
    <property type="gene ID" value="CLYHEMG003254"/>
</dbReference>
<evidence type="ECO:0000256" key="9">
    <source>
        <dbReference type="ARBA" id="ARBA00022964"/>
    </source>
</evidence>
<keyword evidence="6" id="KW-0479">Metal-binding</keyword>
<evidence type="ECO:0000256" key="2">
    <source>
        <dbReference type="ARBA" id="ARBA00002035"/>
    </source>
</evidence>
<feature type="chain" id="PRO_5029773683" description="procollagen-proline 4-dioxygenase" evidence="14">
    <location>
        <begin position="26"/>
        <end position="516"/>
    </location>
</feature>
<feature type="coiled-coil region" evidence="13">
    <location>
        <begin position="39"/>
        <end position="73"/>
    </location>
</feature>
<dbReference type="Pfam" id="PF13640">
    <property type="entry name" value="2OG-FeII_Oxy_3"/>
    <property type="match status" value="1"/>
</dbReference>
<keyword evidence="12" id="KW-0325">Glycoprotein</keyword>
<dbReference type="AlphaFoldDB" id="A0A7M5WJ23"/>
<dbReference type="InterPro" id="IPR044862">
    <property type="entry name" value="Pro_4_hyd_alph_FE2OG_OXY"/>
</dbReference>
<dbReference type="Proteomes" id="UP000594262">
    <property type="component" value="Unplaced"/>
</dbReference>
<feature type="domain" description="Fe2OG dioxygenase" evidence="15">
    <location>
        <begin position="399"/>
        <end position="501"/>
    </location>
</feature>
<dbReference type="PANTHER" id="PTHR10869:SF244">
    <property type="entry name" value="PROLYL 4-HYDROXYLASE SUBUNIT ALPHA-2"/>
    <property type="match status" value="1"/>
</dbReference>
<feature type="signal peptide" evidence="14">
    <location>
        <begin position="1"/>
        <end position="25"/>
    </location>
</feature>
<dbReference type="GO" id="GO:0031418">
    <property type="term" value="F:L-ascorbic acid binding"/>
    <property type="evidence" value="ECO:0007669"/>
    <property type="project" value="UniProtKB-KW"/>
</dbReference>
<dbReference type="OrthoDB" id="420380at2759"/>
<dbReference type="SMART" id="SM00702">
    <property type="entry name" value="P4Hc"/>
    <property type="match status" value="1"/>
</dbReference>
<reference evidence="16" key="1">
    <citation type="submission" date="2021-01" db="UniProtKB">
        <authorList>
            <consortium name="EnsemblMetazoa"/>
        </authorList>
    </citation>
    <scope>IDENTIFICATION</scope>
</reference>
<dbReference type="InterPro" id="IPR059068">
    <property type="entry name" value="TPR_P4H"/>
</dbReference>
<dbReference type="Pfam" id="PF08336">
    <property type="entry name" value="P4Ha_N"/>
    <property type="match status" value="1"/>
</dbReference>
<keyword evidence="7" id="KW-0256">Endoplasmic reticulum</keyword>
<keyword evidence="9" id="KW-0223">Dioxygenase</keyword>
<dbReference type="InterPro" id="IPR045054">
    <property type="entry name" value="P4HA-like"/>
</dbReference>
<dbReference type="GO" id="GO:0005506">
    <property type="term" value="F:iron ion binding"/>
    <property type="evidence" value="ECO:0007669"/>
    <property type="project" value="InterPro"/>
</dbReference>
<sequence>SMKKIICTSIKIILSLAFYVRIASSNDAFTSIHDIKQILRKEQVLIEQLDLSIEQEKARIRKIEQMRDSLKKKVAPITETSIDEYVGNPLNALYTIRRFNKDWEKVKDELNNEGFNKVWNDKPELLPTNQDQKGAIGGILRLQNFYKITAHNISKGILLNNDSEKKPEEMDLGLICTIGDESFKQEDWFLMKEWLDLALERIGDSEERDGCKRMWIVDFLSYVEFKLNHFERALKLNYELLAKYYPNEKRITDNIENMKSLIKDGSNKPLVKPNDNNYKKLCRGENLRNMTQDEELQMVCWYKNDQPKLRYKPQKVERLWARPEVLMFRELLNDEQIGTLINLSLQKLQRAGLHAETKDQKQYDDSRTSKHAWLYPKDIPLLKQMERRVQTMTNLDMRYAEPLQINNYGIGGHYHVHHDYAKKNIFEFGNRIATLMYYLSDVEAGGGTAFDLAKTTVFPSKGDAVFWWNLKQNGEGDEETRHAGCPVLMGQKWIANWWIHEHGQEFGRPCSLDKHL</sequence>
<evidence type="ECO:0000256" key="14">
    <source>
        <dbReference type="SAM" id="SignalP"/>
    </source>
</evidence>
<evidence type="ECO:0000256" key="5">
    <source>
        <dbReference type="ARBA" id="ARBA00012269"/>
    </source>
</evidence>
<protein>
    <recommendedName>
        <fullName evidence="5">procollagen-proline 4-dioxygenase</fullName>
        <ecNumber evidence="5">1.14.11.2</ecNumber>
    </recommendedName>
</protein>
<keyword evidence="11" id="KW-0408">Iron</keyword>
<organism evidence="16 17">
    <name type="scientific">Clytia hemisphaerica</name>
    <dbReference type="NCBI Taxonomy" id="252671"/>
    <lineage>
        <taxon>Eukaryota</taxon>
        <taxon>Metazoa</taxon>
        <taxon>Cnidaria</taxon>
        <taxon>Hydrozoa</taxon>
        <taxon>Hydroidolina</taxon>
        <taxon>Leptothecata</taxon>
        <taxon>Obeliida</taxon>
        <taxon>Clytiidae</taxon>
        <taxon>Clytia</taxon>
    </lineage>
</organism>
<evidence type="ECO:0000313" key="17">
    <source>
        <dbReference type="Proteomes" id="UP000594262"/>
    </source>
</evidence>
<dbReference type="InterPro" id="IPR013547">
    <property type="entry name" value="P4H_N"/>
</dbReference>
<accession>A0A7M5WJ23</accession>
<keyword evidence="13" id="KW-0175">Coiled coil</keyword>
<dbReference type="InterPro" id="IPR011990">
    <property type="entry name" value="TPR-like_helical_dom_sf"/>
</dbReference>
<dbReference type="Gene3D" id="6.10.140.1460">
    <property type="match status" value="1"/>
</dbReference>
<dbReference type="Gene3D" id="1.25.40.10">
    <property type="entry name" value="Tetratricopeptide repeat domain"/>
    <property type="match status" value="1"/>
</dbReference>
<evidence type="ECO:0000256" key="7">
    <source>
        <dbReference type="ARBA" id="ARBA00022824"/>
    </source>
</evidence>
<keyword evidence="14" id="KW-0732">Signal</keyword>
<comment type="subcellular location">
    <subcellularLocation>
        <location evidence="3">Endoplasmic reticulum lumen</location>
    </subcellularLocation>
</comment>
<keyword evidence="8" id="KW-0847">Vitamin C</keyword>
<dbReference type="GO" id="GO:0005788">
    <property type="term" value="C:endoplasmic reticulum lumen"/>
    <property type="evidence" value="ECO:0007669"/>
    <property type="project" value="UniProtKB-SubCell"/>
</dbReference>
<comment type="function">
    <text evidence="2">Catalyzes the post-translational formation of 4-hydroxyproline in -Xaa-Pro-Gly- sequences in collagens and other proteins.</text>
</comment>
<evidence type="ECO:0000256" key="10">
    <source>
        <dbReference type="ARBA" id="ARBA00023002"/>
    </source>
</evidence>
<evidence type="ECO:0000256" key="11">
    <source>
        <dbReference type="ARBA" id="ARBA00023004"/>
    </source>
</evidence>
<dbReference type="PROSITE" id="PS51471">
    <property type="entry name" value="FE2OG_OXY"/>
    <property type="match status" value="1"/>
</dbReference>
<proteinExistence type="inferred from homology"/>